<protein>
    <recommendedName>
        <fullName evidence="2">Yqey-like protein</fullName>
    </recommendedName>
</protein>
<proteinExistence type="predicted"/>
<dbReference type="GO" id="GO:0016884">
    <property type="term" value="F:carbon-nitrogen ligase activity, with glutamine as amido-N-donor"/>
    <property type="evidence" value="ECO:0007669"/>
    <property type="project" value="InterPro"/>
</dbReference>
<dbReference type="InterPro" id="IPR042184">
    <property type="entry name" value="YqeY/Aim41_N"/>
</dbReference>
<dbReference type="InterPro" id="IPR023168">
    <property type="entry name" value="GatB_Yqey_C_2"/>
</dbReference>
<dbReference type="PANTHER" id="PTHR28055">
    <property type="entry name" value="ALTERED INHERITANCE OF MITOCHONDRIA PROTEIN 41, MITOCHONDRIAL"/>
    <property type="match status" value="1"/>
</dbReference>
<dbReference type="Gene3D" id="1.10.1510.10">
    <property type="entry name" value="Uncharacterised protein YqeY/AIM41 PF09424, N-terminal domain"/>
    <property type="match status" value="1"/>
</dbReference>
<dbReference type="InterPro" id="IPR019004">
    <property type="entry name" value="YqeY/Aim41"/>
</dbReference>
<dbReference type="Gene3D" id="1.10.10.410">
    <property type="match status" value="1"/>
</dbReference>
<accession>A0A644T5S5</accession>
<gene>
    <name evidence="1" type="primary">yqeY_4</name>
    <name evidence="1" type="ORF">SDC9_07889</name>
</gene>
<dbReference type="Pfam" id="PF09424">
    <property type="entry name" value="YqeY"/>
    <property type="match status" value="1"/>
</dbReference>
<comment type="caution">
    <text evidence="1">The sequence shown here is derived from an EMBL/GenBank/DDBJ whole genome shotgun (WGS) entry which is preliminary data.</text>
</comment>
<evidence type="ECO:0000313" key="1">
    <source>
        <dbReference type="EMBL" id="MPL62278.1"/>
    </source>
</evidence>
<organism evidence="1">
    <name type="scientific">bioreactor metagenome</name>
    <dbReference type="NCBI Taxonomy" id="1076179"/>
    <lineage>
        <taxon>unclassified sequences</taxon>
        <taxon>metagenomes</taxon>
        <taxon>ecological metagenomes</taxon>
    </lineage>
</organism>
<sequence>MQEKIKAELKQAMMNKDMERLGVLRMLSAAFTNELVYLQKLPTDALEDAEVLKVLKRELKKRKDAIEQFTNAGRPELAEGEMAEAKIIEEFLPAQMSREEILAKVSEKLAAEAIDPSKKGQFVGTMLKELGDSADGALVKEVIDELVK</sequence>
<dbReference type="EMBL" id="VSSQ01000017">
    <property type="protein sequence ID" value="MPL62278.1"/>
    <property type="molecule type" value="Genomic_DNA"/>
</dbReference>
<dbReference type="InterPro" id="IPR003789">
    <property type="entry name" value="Asn/Gln_tRNA_amidoTrase-B-like"/>
</dbReference>
<dbReference type="SUPFAM" id="SSF89095">
    <property type="entry name" value="GatB/YqeY motif"/>
    <property type="match status" value="1"/>
</dbReference>
<name>A0A644T5S5_9ZZZZ</name>
<evidence type="ECO:0008006" key="2">
    <source>
        <dbReference type="Google" id="ProtNLM"/>
    </source>
</evidence>
<dbReference type="AlphaFoldDB" id="A0A644T5S5"/>
<reference evidence="1" key="1">
    <citation type="submission" date="2019-08" db="EMBL/GenBank/DDBJ databases">
        <authorList>
            <person name="Kucharzyk K."/>
            <person name="Murdoch R.W."/>
            <person name="Higgins S."/>
            <person name="Loffler F."/>
        </authorList>
    </citation>
    <scope>NUCLEOTIDE SEQUENCE</scope>
</reference>
<dbReference type="PANTHER" id="PTHR28055:SF1">
    <property type="entry name" value="ALTERED INHERITANCE OF MITOCHONDRIA PROTEIN 41, MITOCHONDRIAL"/>
    <property type="match status" value="1"/>
</dbReference>